<dbReference type="RefSeq" id="WP_072658681.1">
    <property type="nucleotide sequence ID" value="NZ_BDFD01000002.1"/>
</dbReference>
<keyword evidence="5" id="KW-1185">Reference proteome</keyword>
<dbReference type="Proteomes" id="UP000231632">
    <property type="component" value="Unassembled WGS sequence"/>
</dbReference>
<evidence type="ECO:0000259" key="3">
    <source>
        <dbReference type="PROSITE" id="PS50110"/>
    </source>
</evidence>
<evidence type="ECO:0000313" key="5">
    <source>
        <dbReference type="Proteomes" id="UP000231632"/>
    </source>
</evidence>
<dbReference type="AlphaFoldDB" id="A0A1L8CKS6"/>
<dbReference type="Gene3D" id="3.40.50.2300">
    <property type="match status" value="1"/>
</dbReference>
<dbReference type="InterPro" id="IPR001789">
    <property type="entry name" value="Sig_transdc_resp-reg_receiver"/>
</dbReference>
<dbReference type="EMBL" id="BDFD01000002">
    <property type="protein sequence ID" value="GAV19507.1"/>
    <property type="molecule type" value="Genomic_DNA"/>
</dbReference>
<keyword evidence="1 2" id="KW-0597">Phosphoprotein</keyword>
<dbReference type="GO" id="GO:0000160">
    <property type="term" value="P:phosphorelay signal transduction system"/>
    <property type="evidence" value="ECO:0007669"/>
    <property type="project" value="InterPro"/>
</dbReference>
<accession>A0A1L8CKS6</accession>
<name>A0A1L8CKS6_9PROT</name>
<comment type="caution">
    <text evidence="4">The sequence shown here is derived from an EMBL/GenBank/DDBJ whole genome shotgun (WGS) entry which is preliminary data.</text>
</comment>
<dbReference type="InterPro" id="IPR050595">
    <property type="entry name" value="Bact_response_regulator"/>
</dbReference>
<organism evidence="4 5">
    <name type="scientific">Mariprofundus micogutta</name>
    <dbReference type="NCBI Taxonomy" id="1921010"/>
    <lineage>
        <taxon>Bacteria</taxon>
        <taxon>Pseudomonadati</taxon>
        <taxon>Pseudomonadota</taxon>
        <taxon>Candidatius Mariprofundia</taxon>
        <taxon>Mariprofundales</taxon>
        <taxon>Mariprofundaceae</taxon>
        <taxon>Mariprofundus</taxon>
    </lineage>
</organism>
<dbReference type="PANTHER" id="PTHR44591:SF3">
    <property type="entry name" value="RESPONSE REGULATORY DOMAIN-CONTAINING PROTEIN"/>
    <property type="match status" value="1"/>
</dbReference>
<evidence type="ECO:0000313" key="4">
    <source>
        <dbReference type="EMBL" id="GAV19507.1"/>
    </source>
</evidence>
<dbReference type="STRING" id="1921010.MMIC_P0441"/>
<reference evidence="4 5" key="1">
    <citation type="journal article" date="2017" name="Arch. Microbiol.">
        <title>Mariprofundus micogutta sp. nov., a novel iron-oxidizing zetaproteobacterium isolated from a deep-sea hydrothermal field at the Bayonnaise knoll of the Izu-Ogasawara arc, and a description of Mariprofundales ord. nov. and Zetaproteobacteria classis nov.</title>
        <authorList>
            <person name="Makita H."/>
            <person name="Tanaka E."/>
            <person name="Mitsunobu S."/>
            <person name="Miyazaki M."/>
            <person name="Nunoura T."/>
            <person name="Uematsu K."/>
            <person name="Takaki Y."/>
            <person name="Nishi S."/>
            <person name="Shimamura S."/>
            <person name="Takai K."/>
        </authorList>
    </citation>
    <scope>NUCLEOTIDE SEQUENCE [LARGE SCALE GENOMIC DNA]</scope>
    <source>
        <strain evidence="4 5">ET2</strain>
    </source>
</reference>
<dbReference type="PANTHER" id="PTHR44591">
    <property type="entry name" value="STRESS RESPONSE REGULATOR PROTEIN 1"/>
    <property type="match status" value="1"/>
</dbReference>
<sequence>MEIKVLIIDDEDSVQSILAAFLNRYVSEKGMQSNIVSMSDPVQSLFELTTHGSEYQLILLDVRIPKLSGDEIYSSLEQVNPEILDSIIFITGYPEDLYDRFPDKTFNVLQKPFRYNSFSEKLDSLLGS</sequence>
<dbReference type="PROSITE" id="PS50110">
    <property type="entry name" value="RESPONSE_REGULATORY"/>
    <property type="match status" value="1"/>
</dbReference>
<evidence type="ECO:0000256" key="1">
    <source>
        <dbReference type="ARBA" id="ARBA00022553"/>
    </source>
</evidence>
<dbReference type="Pfam" id="PF00072">
    <property type="entry name" value="Response_reg"/>
    <property type="match status" value="1"/>
</dbReference>
<protein>
    <submittedName>
        <fullName evidence="4">Putative two-component response-regulatory protein YehT</fullName>
    </submittedName>
</protein>
<gene>
    <name evidence="4" type="ORF">MMIC_P0441</name>
</gene>
<evidence type="ECO:0000256" key="2">
    <source>
        <dbReference type="PROSITE-ProRule" id="PRU00169"/>
    </source>
</evidence>
<dbReference type="SUPFAM" id="SSF52172">
    <property type="entry name" value="CheY-like"/>
    <property type="match status" value="1"/>
</dbReference>
<dbReference type="SMART" id="SM00448">
    <property type="entry name" value="REC"/>
    <property type="match status" value="1"/>
</dbReference>
<proteinExistence type="predicted"/>
<feature type="domain" description="Response regulatory" evidence="3">
    <location>
        <begin position="4"/>
        <end position="126"/>
    </location>
</feature>
<feature type="modified residue" description="4-aspartylphosphate" evidence="2">
    <location>
        <position position="61"/>
    </location>
</feature>
<dbReference type="InterPro" id="IPR011006">
    <property type="entry name" value="CheY-like_superfamily"/>
</dbReference>
<dbReference type="CDD" id="cd00156">
    <property type="entry name" value="REC"/>
    <property type="match status" value="1"/>
</dbReference>
<dbReference type="OrthoDB" id="5296622at2"/>